<protein>
    <submittedName>
        <fullName evidence="1">Universal stress protein</fullName>
    </submittedName>
</protein>
<proteinExistence type="predicted"/>
<evidence type="ECO:0000313" key="2">
    <source>
        <dbReference type="Proteomes" id="UP000315423"/>
    </source>
</evidence>
<feature type="non-terminal residue" evidence="1">
    <location>
        <position position="203"/>
    </location>
</feature>
<dbReference type="Proteomes" id="UP000315423">
    <property type="component" value="Unassembled WGS sequence"/>
</dbReference>
<name>A0AC61S950_9EURY</name>
<reference evidence="1" key="1">
    <citation type="submission" date="2018-09" db="EMBL/GenBank/DDBJ databases">
        <title>A genomic encyclopedia of anaerobic methanotrophic archaea.</title>
        <authorList>
            <person name="Skennerton C.T."/>
            <person name="Chadwick G.L."/>
            <person name="Laso-Perez R."/>
            <person name="Leu A.O."/>
            <person name="Speth D.R."/>
            <person name="Yu H."/>
            <person name="Morgan-Lang C."/>
            <person name="Hatzenpichler R."/>
            <person name="Goudeau D."/>
            <person name="Malmstrom R."/>
            <person name="Woyke T."/>
            <person name="Hallam S."/>
            <person name="Tyson G.W."/>
            <person name="Wegener G."/>
            <person name="Boetius A."/>
            <person name="Orphan V.J."/>
        </authorList>
    </citation>
    <scope>NUCLEOTIDE SEQUENCE</scope>
    <source>
        <strain evidence="1">CONS3730D10UFb2</strain>
    </source>
</reference>
<dbReference type="EMBL" id="QYBA01000229">
    <property type="protein sequence ID" value="TKY91272.1"/>
    <property type="molecule type" value="Genomic_DNA"/>
</dbReference>
<gene>
    <name evidence="1" type="ORF">C5S46_06740</name>
</gene>
<comment type="caution">
    <text evidence="1">The sequence shown here is derived from an EMBL/GenBank/DDBJ whole genome shotgun (WGS) entry which is preliminary data.</text>
</comment>
<evidence type="ECO:0000313" key="1">
    <source>
        <dbReference type="EMBL" id="TKY91272.1"/>
    </source>
</evidence>
<accession>A0AC61S950</accession>
<sequence length="203" mass="22224">MTRFQFLVPVDGSDNSINAAKHAVELASKYGAEISSIFVVDKYKYRISDIFDIVNKAGEEYVAQVRKMAQDKGVTVKSAKVLSGSPVDQIVNEAKAMDANLIVIAAIGGTSSTTSPIGFIANRVMRHTPSHILLVRHTDNNEQYKQILIATDGSADAKYGAQYAMSIARRYNAKVYACNIINTKDRIIDRHVTTLEEAGKGKL</sequence>
<organism evidence="1 2">
    <name type="scientific">Candidatus Methanomarinus sp</name>
    <dbReference type="NCBI Taxonomy" id="3386244"/>
    <lineage>
        <taxon>Archaea</taxon>
        <taxon>Methanobacteriati</taxon>
        <taxon>Methanobacteriota</taxon>
        <taxon>Stenosarchaea group</taxon>
        <taxon>Methanomicrobia</taxon>
        <taxon>Methanosarcinales</taxon>
        <taxon>ANME-2 cluster</taxon>
        <taxon>Candidatus Methanocomedenaceae</taxon>
        <taxon>Candidatus Methanomarinus</taxon>
    </lineage>
</organism>